<dbReference type="EMBL" id="JAFJYC010000001">
    <property type="protein sequence ID" value="MBT9431614.1"/>
    <property type="molecule type" value="Genomic_DNA"/>
</dbReference>
<comment type="caution">
    <text evidence="1">The sequence shown here is derived from an EMBL/GenBank/DDBJ whole genome shotgun (WGS) entry which is preliminary data.</text>
</comment>
<reference evidence="1 2" key="1">
    <citation type="journal article" date="2021" name="Genome Biol. Evol.">
        <title>The evolution of interdependence in a four-way mealybug symbiosis.</title>
        <authorList>
            <person name="Garber A.I."/>
            <person name="Kupper M."/>
            <person name="Laetsch D.R."/>
            <person name="Weldon S.R."/>
            <person name="Ladinsky M.S."/>
            <person name="Bjorkman P.J."/>
            <person name="McCutcheon J.P."/>
        </authorList>
    </citation>
    <scope>NUCLEOTIDE SEQUENCE [LARGE SCALE GENOMIC DNA]</scope>
    <source>
        <strain evidence="1">SOD</strain>
    </source>
</reference>
<gene>
    <name evidence="1" type="ORF">JZM24_04605</name>
</gene>
<evidence type="ECO:0000313" key="1">
    <source>
        <dbReference type="EMBL" id="MBT9431614.1"/>
    </source>
</evidence>
<accession>A0ABS5Y9E7</accession>
<evidence type="ECO:0008006" key="3">
    <source>
        <dbReference type="Google" id="ProtNLM"/>
    </source>
</evidence>
<keyword evidence="2" id="KW-1185">Reference proteome</keyword>
<dbReference type="PROSITE" id="PS51257">
    <property type="entry name" value="PROKAR_LIPOPROTEIN"/>
    <property type="match status" value="1"/>
</dbReference>
<dbReference type="Proteomes" id="UP000811282">
    <property type="component" value="Unassembled WGS sequence"/>
</dbReference>
<evidence type="ECO:0000313" key="2">
    <source>
        <dbReference type="Proteomes" id="UP000811282"/>
    </source>
</evidence>
<name>A0ABS5Y9E7_9GAMM</name>
<proteinExistence type="predicted"/>
<sequence>MKACWLLITVVLLTGCSGLWGTLFNLPNAGDVCPHGHDVFTNQCND</sequence>
<dbReference type="RefSeq" id="WP_215668769.1">
    <property type="nucleotide sequence ID" value="NZ_JAFJYC010000001.1"/>
</dbReference>
<protein>
    <recommendedName>
        <fullName evidence="3">Lipoprotein</fullName>
    </recommendedName>
</protein>
<organism evidence="1 2">
    <name type="scientific">Candidatus Sodalis endolongispinus</name>
    <dbReference type="NCBI Taxonomy" id="2812662"/>
    <lineage>
        <taxon>Bacteria</taxon>
        <taxon>Pseudomonadati</taxon>
        <taxon>Pseudomonadota</taxon>
        <taxon>Gammaproteobacteria</taxon>
        <taxon>Enterobacterales</taxon>
        <taxon>Bruguierivoracaceae</taxon>
        <taxon>Sodalis</taxon>
    </lineage>
</organism>